<gene>
    <name evidence="3" type="primary">rpl18a</name>
    <name evidence="3" type="synonym">rpl20e</name>
    <name evidence="3" type="synonym">rplX</name>
    <name evidence="6" type="ORF">SAMN02910297_00378</name>
    <name evidence="5" type="ORF">YLM1_0074</name>
</gene>
<proteinExistence type="inferred from homology"/>
<feature type="domain" description="Large ribosomal subunit protein eL20" evidence="4">
    <location>
        <begin position="4"/>
        <end position="58"/>
    </location>
</feature>
<dbReference type="Proteomes" id="UP000183442">
    <property type="component" value="Unassembled WGS sequence"/>
</dbReference>
<keyword evidence="2 3" id="KW-0687">Ribonucleoprotein</keyword>
<name>A0A126QXU9_METOL</name>
<accession>A0A126QXU9</accession>
<dbReference type="OrthoDB" id="191241at2157"/>
<dbReference type="HAMAP" id="MF_00273">
    <property type="entry name" value="Ribosomal_eL20"/>
    <property type="match status" value="1"/>
</dbReference>
<keyword evidence="3" id="KW-0699">rRNA-binding</keyword>
<dbReference type="KEGG" id="mol:YLM1_0074"/>
<dbReference type="EMBL" id="CP014265">
    <property type="protein sequence ID" value="AMK14634.1"/>
    <property type="molecule type" value="Genomic_DNA"/>
</dbReference>
<keyword evidence="1 3" id="KW-0689">Ribosomal protein</keyword>
<dbReference type="RefSeq" id="WP_067145217.1">
    <property type="nucleotide sequence ID" value="NZ_CP014265.1"/>
</dbReference>
<evidence type="ECO:0000259" key="4">
    <source>
        <dbReference type="Pfam" id="PF01775"/>
    </source>
</evidence>
<dbReference type="InterPro" id="IPR023573">
    <property type="entry name" value="Ribosomal_eL20_dom"/>
</dbReference>
<dbReference type="SUPFAM" id="SSF160374">
    <property type="entry name" value="RplX-like"/>
    <property type="match status" value="1"/>
</dbReference>
<evidence type="ECO:0000313" key="6">
    <source>
        <dbReference type="EMBL" id="SFL26520.1"/>
    </source>
</evidence>
<organism evidence="5 7">
    <name type="scientific">Methanobrevibacter olleyae</name>
    <dbReference type="NCBI Taxonomy" id="294671"/>
    <lineage>
        <taxon>Archaea</taxon>
        <taxon>Methanobacteriati</taxon>
        <taxon>Methanobacteriota</taxon>
        <taxon>Methanomada group</taxon>
        <taxon>Methanobacteria</taxon>
        <taxon>Methanobacteriales</taxon>
        <taxon>Methanobacteriaceae</taxon>
        <taxon>Methanobrevibacter</taxon>
    </lineage>
</organism>
<sequence length="74" mass="8519">MITKIFRIKGSFVMGSETQVFTKELKAIKEEDIYEKLYSIFGSKHGIKRNQINIDSIEEIAEDEVEDPIVKAIL</sequence>
<dbReference type="STRING" id="294671.YLM1_0074"/>
<dbReference type="PATRIC" id="fig|294671.3.peg.73"/>
<reference evidence="8" key="3">
    <citation type="submission" date="2016-10" db="EMBL/GenBank/DDBJ databases">
        <authorList>
            <person name="Varghese N."/>
        </authorList>
    </citation>
    <scope>NUCLEOTIDE SEQUENCE [LARGE SCALE GENOMIC DNA]</scope>
    <source>
        <strain evidence="8">DSM 16632</strain>
    </source>
</reference>
<dbReference type="GO" id="GO:0003735">
    <property type="term" value="F:structural constituent of ribosome"/>
    <property type="evidence" value="ECO:0007669"/>
    <property type="project" value="InterPro"/>
</dbReference>
<dbReference type="GO" id="GO:0070180">
    <property type="term" value="F:large ribosomal subunit rRNA binding"/>
    <property type="evidence" value="ECO:0007669"/>
    <property type="project" value="UniProtKB-UniRule"/>
</dbReference>
<protein>
    <recommendedName>
        <fullName evidence="3">Large ribosomal subunit protein eL20</fullName>
    </recommendedName>
</protein>
<comment type="subunit">
    <text evidence="3">Part of the 50S ribosomal subunit. Binds 23S rRNA.</text>
</comment>
<evidence type="ECO:0000256" key="2">
    <source>
        <dbReference type="ARBA" id="ARBA00023274"/>
    </source>
</evidence>
<dbReference type="InterPro" id="IPR028877">
    <property type="entry name" value="Ribosomal_eL20"/>
</dbReference>
<dbReference type="Pfam" id="PF01775">
    <property type="entry name" value="Ribosomal_L18A"/>
    <property type="match status" value="1"/>
</dbReference>
<dbReference type="AlphaFoldDB" id="A0A126QXU9"/>
<dbReference type="GO" id="GO:0006412">
    <property type="term" value="P:translation"/>
    <property type="evidence" value="ECO:0007669"/>
    <property type="project" value="UniProtKB-UniRule"/>
</dbReference>
<dbReference type="Proteomes" id="UP000066376">
    <property type="component" value="Chromosome"/>
</dbReference>
<reference evidence="7" key="2">
    <citation type="submission" date="2016-02" db="EMBL/GenBank/DDBJ databases">
        <title>The draft genome sequence of the rumen methanogen Methanobrevibacter olleyae YLM1.</title>
        <authorList>
            <consortium name="New Zealand Agricultural Greenhouse Gas Research Centre/Pastoral Greenhouse Gas Research Consortium"/>
            <person name="Kelly W.J."/>
            <person name="Li D."/>
            <person name="Lambie S.C."/>
            <person name="Attwood G.T."/>
            <person name="Altermann E."/>
            <person name="Leahy S.C."/>
        </authorList>
    </citation>
    <scope>NUCLEOTIDE SEQUENCE [LARGE SCALE GENOMIC DNA]</scope>
    <source>
        <strain evidence="7">YLM1</strain>
    </source>
</reference>
<keyword evidence="3" id="KW-0694">RNA-binding</keyword>
<keyword evidence="7" id="KW-1185">Reference proteome</keyword>
<evidence type="ECO:0000313" key="7">
    <source>
        <dbReference type="Proteomes" id="UP000066376"/>
    </source>
</evidence>
<dbReference type="NCBIfam" id="NF001981">
    <property type="entry name" value="PRK00773.1-1"/>
    <property type="match status" value="1"/>
</dbReference>
<evidence type="ECO:0000313" key="8">
    <source>
        <dbReference type="Proteomes" id="UP000183442"/>
    </source>
</evidence>
<evidence type="ECO:0000313" key="5">
    <source>
        <dbReference type="EMBL" id="AMK14634.1"/>
    </source>
</evidence>
<evidence type="ECO:0000256" key="3">
    <source>
        <dbReference type="HAMAP-Rule" id="MF_00273"/>
    </source>
</evidence>
<dbReference type="GO" id="GO:0005840">
    <property type="term" value="C:ribosome"/>
    <property type="evidence" value="ECO:0007669"/>
    <property type="project" value="UniProtKB-KW"/>
</dbReference>
<comment type="similarity">
    <text evidence="3">Belongs to the eukaryotic ribosomal protein eL20 family.</text>
</comment>
<dbReference type="EMBL" id="FOTL01000004">
    <property type="protein sequence ID" value="SFL26520.1"/>
    <property type="molecule type" value="Genomic_DNA"/>
</dbReference>
<reference evidence="6" key="4">
    <citation type="submission" date="2016-10" db="EMBL/GenBank/DDBJ databases">
        <authorList>
            <person name="de Groot N.N."/>
        </authorList>
    </citation>
    <scope>NUCLEOTIDE SEQUENCE [LARGE SCALE GENOMIC DNA]</scope>
    <source>
        <strain evidence="6">DSM 16632</strain>
    </source>
</reference>
<dbReference type="Gene3D" id="3.10.20.10">
    <property type="match status" value="1"/>
</dbReference>
<dbReference type="GeneID" id="28488372"/>
<dbReference type="GO" id="GO:1990904">
    <property type="term" value="C:ribonucleoprotein complex"/>
    <property type="evidence" value="ECO:0007669"/>
    <property type="project" value="UniProtKB-KW"/>
</dbReference>
<reference evidence="5 7" key="1">
    <citation type="journal article" date="2016" name="Genome Announc.">
        <title>Draft Genome Sequence of the Rumen Methanogen Methanobrevibacter olleyae YLM1.</title>
        <authorList>
            <person name="Kelly W.J."/>
            <person name="Li D."/>
            <person name="Lambie S.C."/>
            <person name="Cox F."/>
            <person name="Attwood G.T."/>
            <person name="Altermann E."/>
            <person name="Leahy S.C."/>
        </authorList>
    </citation>
    <scope>NUCLEOTIDE SEQUENCE [LARGE SCALE GENOMIC DNA]</scope>
    <source>
        <strain evidence="5 7">YLM1</strain>
    </source>
</reference>
<evidence type="ECO:0000256" key="1">
    <source>
        <dbReference type="ARBA" id="ARBA00022980"/>
    </source>
</evidence>